<name>A0ABU6C484_9ACTN</name>
<proteinExistence type="predicted"/>
<accession>A0ABU6C484</accession>
<dbReference type="Proteomes" id="UP001352223">
    <property type="component" value="Unassembled WGS sequence"/>
</dbReference>
<evidence type="ECO:0000313" key="1">
    <source>
        <dbReference type="EMBL" id="MEB3958997.1"/>
    </source>
</evidence>
<reference evidence="1 2" key="1">
    <citation type="submission" date="2022-10" db="EMBL/GenBank/DDBJ databases">
        <authorList>
            <person name="Xie J."/>
            <person name="Shen N."/>
        </authorList>
    </citation>
    <scope>NUCLEOTIDE SEQUENCE [LARGE SCALE GENOMIC DNA]</scope>
    <source>
        <strain evidence="1 2">DSM 41681</strain>
    </source>
</reference>
<keyword evidence="2" id="KW-1185">Reference proteome</keyword>
<comment type="caution">
    <text evidence="1">The sequence shown here is derived from an EMBL/GenBank/DDBJ whole genome shotgun (WGS) entry which is preliminary data.</text>
</comment>
<sequence length="41" mass="4316">MTTTAAITRVIRAFSAAAFSVIVMGDSDGSLYRDAGVVTRH</sequence>
<gene>
    <name evidence="1" type="ORF">OKJ48_01805</name>
</gene>
<protein>
    <submittedName>
        <fullName evidence="1">Uncharacterized protein</fullName>
    </submittedName>
</protein>
<evidence type="ECO:0000313" key="2">
    <source>
        <dbReference type="Proteomes" id="UP001352223"/>
    </source>
</evidence>
<dbReference type="RefSeq" id="WP_324765976.1">
    <property type="nucleotide sequence ID" value="NZ_BAAATS010000002.1"/>
</dbReference>
<dbReference type="EMBL" id="JAOZYB010000002">
    <property type="protein sequence ID" value="MEB3958997.1"/>
    <property type="molecule type" value="Genomic_DNA"/>
</dbReference>
<organism evidence="1 2">
    <name type="scientific">Streptomyces kunmingensis</name>
    <dbReference type="NCBI Taxonomy" id="68225"/>
    <lineage>
        <taxon>Bacteria</taxon>
        <taxon>Bacillati</taxon>
        <taxon>Actinomycetota</taxon>
        <taxon>Actinomycetes</taxon>
        <taxon>Kitasatosporales</taxon>
        <taxon>Streptomycetaceae</taxon>
        <taxon>Streptomyces</taxon>
    </lineage>
</organism>